<dbReference type="EMBL" id="KI912110">
    <property type="protein sequence ID" value="ETS85062.1"/>
    <property type="molecule type" value="Genomic_DNA"/>
</dbReference>
<feature type="signal peptide" evidence="1">
    <location>
        <begin position="1"/>
        <end position="17"/>
    </location>
</feature>
<gene>
    <name evidence="2" type="ORF">PFICI_03087</name>
</gene>
<dbReference type="OrthoDB" id="9971407at2759"/>
<dbReference type="RefSeq" id="XP_007829859.1">
    <property type="nucleotide sequence ID" value="XM_007831668.1"/>
</dbReference>
<dbReference type="AlphaFoldDB" id="W3XHZ7"/>
<proteinExistence type="predicted"/>
<dbReference type="KEGG" id="pfy:PFICI_03087"/>
<evidence type="ECO:0000313" key="2">
    <source>
        <dbReference type="EMBL" id="ETS85062.1"/>
    </source>
</evidence>
<dbReference type="eggNOG" id="ENOG502SJBN">
    <property type="taxonomic scope" value="Eukaryota"/>
</dbReference>
<dbReference type="SUPFAM" id="SSF49870">
    <property type="entry name" value="Osmotin, thaumatin-like protein"/>
    <property type="match status" value="1"/>
</dbReference>
<dbReference type="Proteomes" id="UP000030651">
    <property type="component" value="Unassembled WGS sequence"/>
</dbReference>
<protein>
    <recommendedName>
        <fullName evidence="4">Ecp2 effector protein domain-containing protein</fullName>
    </recommendedName>
</protein>
<reference evidence="3" key="1">
    <citation type="journal article" date="2015" name="BMC Genomics">
        <title>Genomic and transcriptomic analysis of the endophytic fungus Pestalotiopsis fici reveals its lifestyle and high potential for synthesis of natural products.</title>
        <authorList>
            <person name="Wang X."/>
            <person name="Zhang X."/>
            <person name="Liu L."/>
            <person name="Xiang M."/>
            <person name="Wang W."/>
            <person name="Sun X."/>
            <person name="Che Y."/>
            <person name="Guo L."/>
            <person name="Liu G."/>
            <person name="Guo L."/>
            <person name="Wang C."/>
            <person name="Yin W.B."/>
            <person name="Stadler M."/>
            <person name="Zhang X."/>
            <person name="Liu X."/>
        </authorList>
    </citation>
    <scope>NUCLEOTIDE SEQUENCE [LARGE SCALE GENOMIC DNA]</scope>
    <source>
        <strain evidence="3">W106-1 / CGMCC3.15140</strain>
    </source>
</reference>
<evidence type="ECO:0000256" key="1">
    <source>
        <dbReference type="SAM" id="SignalP"/>
    </source>
</evidence>
<dbReference type="InterPro" id="IPR037176">
    <property type="entry name" value="Osmotin/thaumatin-like_sf"/>
</dbReference>
<evidence type="ECO:0008006" key="4">
    <source>
        <dbReference type="Google" id="ProtNLM"/>
    </source>
</evidence>
<sequence>MLKSLLTYATLLASVAALPVAEEAAIAEMEARSSVPTEENAACYVAAGSSCPSTAVESKGDHDDGKSIGLVVRNTDTKDRMFFIYKNSCDCVPVKYLTIPANSKKFIAFPADFQGRLQRGTTHNLDGKTHRLGTWMEFSWDKNGWGWADVSLIKGCDGAVSVKAIDGIGASQGFTDDVDVLDGAPTGAYKKKAGGGAKVIMETENVSDYKDIYTIPRNWLANKLGWDKAYIDDYHGNPDICSVNGRFDITFYPGRS</sequence>
<evidence type="ECO:0000313" key="3">
    <source>
        <dbReference type="Proteomes" id="UP000030651"/>
    </source>
</evidence>
<dbReference type="InParanoid" id="W3XHZ7"/>
<keyword evidence="1" id="KW-0732">Signal</keyword>
<dbReference type="HOGENOM" id="CLU_074152_0_0_1"/>
<accession>W3XHZ7</accession>
<name>W3XHZ7_PESFW</name>
<keyword evidence="3" id="KW-1185">Reference proteome</keyword>
<dbReference type="GeneID" id="19268100"/>
<feature type="chain" id="PRO_5004834711" description="Ecp2 effector protein domain-containing protein" evidence="1">
    <location>
        <begin position="18"/>
        <end position="256"/>
    </location>
</feature>
<organism evidence="2 3">
    <name type="scientific">Pestalotiopsis fici (strain W106-1 / CGMCC3.15140)</name>
    <dbReference type="NCBI Taxonomy" id="1229662"/>
    <lineage>
        <taxon>Eukaryota</taxon>
        <taxon>Fungi</taxon>
        <taxon>Dikarya</taxon>
        <taxon>Ascomycota</taxon>
        <taxon>Pezizomycotina</taxon>
        <taxon>Sordariomycetes</taxon>
        <taxon>Xylariomycetidae</taxon>
        <taxon>Amphisphaeriales</taxon>
        <taxon>Sporocadaceae</taxon>
        <taxon>Pestalotiopsis</taxon>
    </lineage>
</organism>
<dbReference type="OMA" id="EENAACY"/>